<evidence type="ECO:0008006" key="4">
    <source>
        <dbReference type="Google" id="ProtNLM"/>
    </source>
</evidence>
<organism evidence="2 3">
    <name type="scientific">Roseibium denhamense</name>
    <dbReference type="NCBI Taxonomy" id="76305"/>
    <lineage>
        <taxon>Bacteria</taxon>
        <taxon>Pseudomonadati</taxon>
        <taxon>Pseudomonadota</taxon>
        <taxon>Alphaproteobacteria</taxon>
        <taxon>Hyphomicrobiales</taxon>
        <taxon>Stappiaceae</taxon>
        <taxon>Roseibium</taxon>
    </lineage>
</organism>
<comment type="caution">
    <text evidence="2">The sequence shown here is derived from an EMBL/GenBank/DDBJ whole genome shotgun (WGS) entry which is preliminary data.</text>
</comment>
<reference evidence="2 3" key="1">
    <citation type="submission" date="2017-05" db="EMBL/GenBank/DDBJ databases">
        <authorList>
            <person name="Varghese N."/>
            <person name="Submissions S."/>
        </authorList>
    </citation>
    <scope>NUCLEOTIDE SEQUENCE [LARGE SCALE GENOMIC DNA]</scope>
    <source>
        <strain evidence="2 3">DSM 15949</strain>
    </source>
</reference>
<dbReference type="Proteomes" id="UP001157914">
    <property type="component" value="Unassembled WGS sequence"/>
</dbReference>
<sequence length="77" mass="7946">MTKLLKRATMATTSRMKALVLLSVCLGLALGGCGRKGGLDTPGTAQPAAEGPVDPAVAPSQPPPQDDRSFPLDFLIK</sequence>
<evidence type="ECO:0000313" key="2">
    <source>
        <dbReference type="EMBL" id="SMP30282.1"/>
    </source>
</evidence>
<gene>
    <name evidence="2" type="ORF">SAMN06265374_3232</name>
</gene>
<protein>
    <recommendedName>
        <fullName evidence="4">Lipoprotein</fullName>
    </recommendedName>
</protein>
<name>A0ABY1PEF0_9HYPH</name>
<dbReference type="RefSeq" id="WP_208997242.1">
    <property type="nucleotide sequence ID" value="NZ_BAAAEA010000004.1"/>
</dbReference>
<feature type="compositionally biased region" description="Basic and acidic residues" evidence="1">
    <location>
        <begin position="65"/>
        <end position="77"/>
    </location>
</feature>
<dbReference type="EMBL" id="FXTT01000004">
    <property type="protein sequence ID" value="SMP30282.1"/>
    <property type="molecule type" value="Genomic_DNA"/>
</dbReference>
<proteinExistence type="predicted"/>
<dbReference type="PROSITE" id="PS51257">
    <property type="entry name" value="PROKAR_LIPOPROTEIN"/>
    <property type="match status" value="1"/>
</dbReference>
<keyword evidence="3" id="KW-1185">Reference proteome</keyword>
<evidence type="ECO:0000313" key="3">
    <source>
        <dbReference type="Proteomes" id="UP001157914"/>
    </source>
</evidence>
<accession>A0ABY1PEF0</accession>
<feature type="region of interest" description="Disordered" evidence="1">
    <location>
        <begin position="36"/>
        <end position="77"/>
    </location>
</feature>
<evidence type="ECO:0000256" key="1">
    <source>
        <dbReference type="SAM" id="MobiDB-lite"/>
    </source>
</evidence>